<comment type="caution">
    <text evidence="1">The sequence shown here is derived from an EMBL/GenBank/DDBJ whole genome shotgun (WGS) entry which is preliminary data.</text>
</comment>
<reference evidence="2" key="1">
    <citation type="journal article" date="2019" name="Int. J. Syst. Evol. Microbiol.">
        <title>The Global Catalogue of Microorganisms (GCM) 10K type strain sequencing project: providing services to taxonomists for standard genome sequencing and annotation.</title>
        <authorList>
            <consortium name="The Broad Institute Genomics Platform"/>
            <consortium name="The Broad Institute Genome Sequencing Center for Infectious Disease"/>
            <person name="Wu L."/>
            <person name="Ma J."/>
        </authorList>
    </citation>
    <scope>NUCLEOTIDE SEQUENCE [LARGE SCALE GENOMIC DNA]</scope>
    <source>
        <strain evidence="2">JCM 30846</strain>
    </source>
</reference>
<evidence type="ECO:0000313" key="1">
    <source>
        <dbReference type="EMBL" id="GAA3718378.1"/>
    </source>
</evidence>
<sequence length="66" mass="7262">MAIELTDELIELERRAWVEQQAGALTVDTAVAVQAAITAHAEATKQGRMAVEMALKKHVRHPDPDE</sequence>
<evidence type="ECO:0000313" key="2">
    <source>
        <dbReference type="Proteomes" id="UP001499884"/>
    </source>
</evidence>
<dbReference type="RefSeq" id="WP_345642864.1">
    <property type="nucleotide sequence ID" value="NZ_BAABEP010000006.1"/>
</dbReference>
<keyword evidence="2" id="KW-1185">Reference proteome</keyword>
<dbReference type="EMBL" id="BAABEP010000006">
    <property type="protein sequence ID" value="GAA3718378.1"/>
    <property type="molecule type" value="Genomic_DNA"/>
</dbReference>
<protein>
    <submittedName>
        <fullName evidence="1">Uncharacterized protein</fullName>
    </submittedName>
</protein>
<organism evidence="1 2">
    <name type="scientific">Streptomyces tremellae</name>
    <dbReference type="NCBI Taxonomy" id="1124239"/>
    <lineage>
        <taxon>Bacteria</taxon>
        <taxon>Bacillati</taxon>
        <taxon>Actinomycetota</taxon>
        <taxon>Actinomycetes</taxon>
        <taxon>Kitasatosporales</taxon>
        <taxon>Streptomycetaceae</taxon>
        <taxon>Streptomyces</taxon>
    </lineage>
</organism>
<accession>A0ABP7EKA6</accession>
<proteinExistence type="predicted"/>
<dbReference type="Proteomes" id="UP001499884">
    <property type="component" value="Unassembled WGS sequence"/>
</dbReference>
<name>A0ABP7EKA6_9ACTN</name>
<gene>
    <name evidence="1" type="ORF">GCM10023082_14900</name>
</gene>